<keyword evidence="1 5" id="KW-0719">Serine esterase</keyword>
<evidence type="ECO:0000259" key="6">
    <source>
        <dbReference type="Pfam" id="PF00561"/>
    </source>
</evidence>
<evidence type="ECO:0000313" key="8">
    <source>
        <dbReference type="Proteomes" id="UP000288058"/>
    </source>
</evidence>
<evidence type="ECO:0000256" key="5">
    <source>
        <dbReference type="HAMAP-Rule" id="MF_01260"/>
    </source>
</evidence>
<organism evidence="7 8">
    <name type="scientific">Idiomarina ramblicola</name>
    <dbReference type="NCBI Taxonomy" id="263724"/>
    <lineage>
        <taxon>Bacteria</taxon>
        <taxon>Pseudomonadati</taxon>
        <taxon>Pseudomonadota</taxon>
        <taxon>Gammaproteobacteria</taxon>
        <taxon>Alteromonadales</taxon>
        <taxon>Idiomarinaceae</taxon>
        <taxon>Idiomarina</taxon>
    </lineage>
</organism>
<evidence type="ECO:0000256" key="1">
    <source>
        <dbReference type="ARBA" id="ARBA00022487"/>
    </source>
</evidence>
<accession>A0A432YZX0</accession>
<dbReference type="UniPathway" id="UPA00078"/>
<dbReference type="GO" id="GO:0005737">
    <property type="term" value="C:cytoplasm"/>
    <property type="evidence" value="ECO:0007669"/>
    <property type="project" value="UniProtKB-SubCell"/>
</dbReference>
<dbReference type="InterPro" id="IPR050266">
    <property type="entry name" value="AB_hydrolase_sf"/>
</dbReference>
<dbReference type="RefSeq" id="WP_126781189.1">
    <property type="nucleotide sequence ID" value="NZ_PIQC01000004.1"/>
</dbReference>
<feature type="active site" description="Nucleophile" evidence="5">
    <location>
        <position position="82"/>
    </location>
</feature>
<dbReference type="InterPro" id="IPR000073">
    <property type="entry name" value="AB_hydrolase_1"/>
</dbReference>
<evidence type="ECO:0000313" key="7">
    <source>
        <dbReference type="EMBL" id="RUO69447.1"/>
    </source>
</evidence>
<dbReference type="InterPro" id="IPR010076">
    <property type="entry name" value="BioH"/>
</dbReference>
<dbReference type="PRINTS" id="PR00111">
    <property type="entry name" value="ABHYDROLASE"/>
</dbReference>
<dbReference type="EMBL" id="PIQC01000004">
    <property type="protein sequence ID" value="RUO69447.1"/>
    <property type="molecule type" value="Genomic_DNA"/>
</dbReference>
<dbReference type="NCBIfam" id="TIGR01738">
    <property type="entry name" value="bioH"/>
    <property type="match status" value="1"/>
</dbReference>
<dbReference type="GO" id="GO:0009102">
    <property type="term" value="P:biotin biosynthetic process"/>
    <property type="evidence" value="ECO:0007669"/>
    <property type="project" value="UniProtKB-UniRule"/>
</dbReference>
<feature type="binding site" evidence="5">
    <location>
        <position position="235"/>
    </location>
    <ligand>
        <name>substrate</name>
    </ligand>
</feature>
<feature type="binding site" evidence="5">
    <location>
        <begin position="143"/>
        <end position="147"/>
    </location>
    <ligand>
        <name>substrate</name>
    </ligand>
</feature>
<evidence type="ECO:0000256" key="3">
    <source>
        <dbReference type="ARBA" id="ARBA00022756"/>
    </source>
</evidence>
<dbReference type="GO" id="GO:0016020">
    <property type="term" value="C:membrane"/>
    <property type="evidence" value="ECO:0007669"/>
    <property type="project" value="TreeGrafter"/>
</dbReference>
<keyword evidence="3 5" id="KW-0093">Biotin biosynthesis</keyword>
<dbReference type="HAMAP" id="MF_01260">
    <property type="entry name" value="Carboxylester"/>
    <property type="match status" value="1"/>
</dbReference>
<dbReference type="Gene3D" id="3.40.50.1820">
    <property type="entry name" value="alpha/beta hydrolase"/>
    <property type="match status" value="1"/>
</dbReference>
<reference evidence="8" key="1">
    <citation type="journal article" date="2018" name="Front. Microbiol.">
        <title>Genome-Based Analysis Reveals the Taxonomy and Diversity of the Family Idiomarinaceae.</title>
        <authorList>
            <person name="Liu Y."/>
            <person name="Lai Q."/>
            <person name="Shao Z."/>
        </authorList>
    </citation>
    <scope>NUCLEOTIDE SEQUENCE [LARGE SCALE GENOMIC DNA]</scope>
    <source>
        <strain evidence="8">R22</strain>
    </source>
</reference>
<feature type="domain" description="AB hydrolase-1" evidence="6">
    <location>
        <begin position="13"/>
        <end position="242"/>
    </location>
</feature>
<dbReference type="PANTHER" id="PTHR43798:SF31">
    <property type="entry name" value="AB HYDROLASE SUPERFAMILY PROTEIN YCLE"/>
    <property type="match status" value="1"/>
</dbReference>
<feature type="binding site" evidence="5">
    <location>
        <begin position="82"/>
        <end position="83"/>
    </location>
    <ligand>
        <name>substrate</name>
    </ligand>
</feature>
<dbReference type="GO" id="GO:0090499">
    <property type="term" value="F:pimelyl-[acyl-carrier protein] methyl ester esterase activity"/>
    <property type="evidence" value="ECO:0007669"/>
    <property type="project" value="UniProtKB-EC"/>
</dbReference>
<comment type="pathway">
    <text evidence="5">Cofactor biosynthesis; biotin biosynthesis.</text>
</comment>
<dbReference type="AlphaFoldDB" id="A0A432YZX0"/>
<comment type="similarity">
    <text evidence="5">Belongs to the AB hydrolase superfamily. Carboxylesterase BioH family.</text>
</comment>
<dbReference type="Proteomes" id="UP000288058">
    <property type="component" value="Unassembled WGS sequence"/>
</dbReference>
<keyword evidence="2 5" id="KW-0963">Cytoplasm</keyword>
<keyword evidence="8" id="KW-1185">Reference proteome</keyword>
<proteinExistence type="inferred from homology"/>
<dbReference type="EC" id="3.1.1.85" evidence="5"/>
<evidence type="ECO:0000256" key="4">
    <source>
        <dbReference type="ARBA" id="ARBA00022801"/>
    </source>
</evidence>
<comment type="subunit">
    <text evidence="5">Monomer.</text>
</comment>
<dbReference type="InterPro" id="IPR029058">
    <property type="entry name" value="AB_hydrolase_fold"/>
</dbReference>
<protein>
    <recommendedName>
        <fullName evidence="5">Pimeloyl-[acyl-carrier protein] methyl ester esterase</fullName>
        <ecNumber evidence="5">3.1.1.85</ecNumber>
    </recommendedName>
    <alternativeName>
        <fullName evidence="5">Biotin synthesis protein BioH</fullName>
    </alternativeName>
    <alternativeName>
        <fullName evidence="5">Carboxylesterase BioH</fullName>
    </alternativeName>
</protein>
<feature type="binding site" evidence="5">
    <location>
        <position position="20"/>
    </location>
    <ligand>
        <name>substrate</name>
    </ligand>
</feature>
<dbReference type="SUPFAM" id="SSF53474">
    <property type="entry name" value="alpha/beta-Hydrolases"/>
    <property type="match status" value="1"/>
</dbReference>
<comment type="caution">
    <text evidence="7">The sequence shown here is derived from an EMBL/GenBank/DDBJ whole genome shotgun (WGS) entry which is preliminary data.</text>
</comment>
<dbReference type="OrthoDB" id="9780744at2"/>
<gene>
    <name evidence="5 7" type="primary">bioH</name>
    <name evidence="7" type="ORF">CWI78_05890</name>
</gene>
<feature type="active site" evidence="5">
    <location>
        <position position="235"/>
    </location>
</feature>
<feature type="active site" evidence="5">
    <location>
        <position position="207"/>
    </location>
</feature>
<name>A0A432YZX0_9GAMM</name>
<evidence type="ECO:0000256" key="2">
    <source>
        <dbReference type="ARBA" id="ARBA00022490"/>
    </source>
</evidence>
<sequence length="255" mass="28677">MSLSVMCCGTGTPFVVLHGWGMNANIWQPVVPALSQYFQLHCLDLPGFGDSTWLSENDVSLETFVEQIMPALPQRFHLMGWSLGGLIATQIALEHPERVLSLNTVASSPHFVESDSWSGIQPNVLEQFQQQLDRNFKKTIERFLAIQAMGSEDAREQVKQVRQLIFTKPMPNPGVLKQALTILQTADLRPQLSKIEMPFNRFYGRLDSLVPERAIDSISTLTPKSKAVVFNKSSHAPFISEPERFVSELLRALKQ</sequence>
<dbReference type="Pfam" id="PF00561">
    <property type="entry name" value="Abhydrolase_1"/>
    <property type="match status" value="1"/>
</dbReference>
<comment type="catalytic activity">
    <reaction evidence="5">
        <text>6-carboxyhexanoyl-[ACP] methyl ester + H2O = 6-carboxyhexanoyl-[ACP] + methanol + H(+)</text>
        <dbReference type="Rhea" id="RHEA:42700"/>
        <dbReference type="Rhea" id="RHEA-COMP:9955"/>
        <dbReference type="Rhea" id="RHEA-COMP:10186"/>
        <dbReference type="ChEBI" id="CHEBI:15377"/>
        <dbReference type="ChEBI" id="CHEBI:15378"/>
        <dbReference type="ChEBI" id="CHEBI:17790"/>
        <dbReference type="ChEBI" id="CHEBI:78846"/>
        <dbReference type="ChEBI" id="CHEBI:82735"/>
        <dbReference type="EC" id="3.1.1.85"/>
    </reaction>
</comment>
<dbReference type="PANTHER" id="PTHR43798">
    <property type="entry name" value="MONOACYLGLYCEROL LIPASE"/>
    <property type="match status" value="1"/>
</dbReference>
<keyword evidence="4 5" id="KW-0378">Hydrolase</keyword>
<comment type="function">
    <text evidence="5">The physiological role of BioH is to remove the methyl group introduced by BioC when the pimeloyl moiety is complete. It allows to synthesize pimeloyl-ACP via the fatty acid synthetic pathway through the hydrolysis of the ester bonds of pimeloyl-ACP esters.</text>
</comment>
<comment type="subcellular location">
    <subcellularLocation>
        <location evidence="5">Cytoplasm</location>
    </subcellularLocation>
</comment>